<evidence type="ECO:0000259" key="2">
    <source>
        <dbReference type="SMART" id="SM00829"/>
    </source>
</evidence>
<feature type="domain" description="Enoyl reductase (ER)" evidence="2">
    <location>
        <begin position="60"/>
        <end position="358"/>
    </location>
</feature>
<dbReference type="PANTHER" id="PTHR43205">
    <property type="entry name" value="PROSTAGLANDIN REDUCTASE"/>
    <property type="match status" value="1"/>
</dbReference>
<name>A0A395H3Y8_9EURO</name>
<evidence type="ECO:0000256" key="1">
    <source>
        <dbReference type="ARBA" id="ARBA00023002"/>
    </source>
</evidence>
<dbReference type="RefSeq" id="XP_025575271.1">
    <property type="nucleotide sequence ID" value="XM_025716893.1"/>
</dbReference>
<dbReference type="OrthoDB" id="809632at2759"/>
<organism evidence="3 4">
    <name type="scientific">Aspergillus ibericus CBS 121593</name>
    <dbReference type="NCBI Taxonomy" id="1448316"/>
    <lineage>
        <taxon>Eukaryota</taxon>
        <taxon>Fungi</taxon>
        <taxon>Dikarya</taxon>
        <taxon>Ascomycota</taxon>
        <taxon>Pezizomycotina</taxon>
        <taxon>Eurotiomycetes</taxon>
        <taxon>Eurotiomycetidae</taxon>
        <taxon>Eurotiales</taxon>
        <taxon>Aspergillaceae</taxon>
        <taxon>Aspergillus</taxon>
        <taxon>Aspergillus subgen. Circumdati</taxon>
    </lineage>
</organism>
<dbReference type="Proteomes" id="UP000249402">
    <property type="component" value="Unassembled WGS sequence"/>
</dbReference>
<dbReference type="InterPro" id="IPR041694">
    <property type="entry name" value="ADH_N_2"/>
</dbReference>
<dbReference type="Pfam" id="PF00107">
    <property type="entry name" value="ADH_zinc_N"/>
    <property type="match status" value="1"/>
</dbReference>
<dbReference type="PANTHER" id="PTHR43205:SF7">
    <property type="entry name" value="PROSTAGLANDIN REDUCTASE 1"/>
    <property type="match status" value="1"/>
</dbReference>
<dbReference type="InterPro" id="IPR011032">
    <property type="entry name" value="GroES-like_sf"/>
</dbReference>
<dbReference type="CDD" id="cd05288">
    <property type="entry name" value="PGDH"/>
    <property type="match status" value="1"/>
</dbReference>
<accession>A0A395H3Y8</accession>
<dbReference type="AlphaFoldDB" id="A0A395H3Y8"/>
<reference evidence="3 4" key="1">
    <citation type="submission" date="2018-02" db="EMBL/GenBank/DDBJ databases">
        <title>The genomes of Aspergillus section Nigri reveals drivers in fungal speciation.</title>
        <authorList>
            <consortium name="DOE Joint Genome Institute"/>
            <person name="Vesth T.C."/>
            <person name="Nybo J."/>
            <person name="Theobald S."/>
            <person name="Brandl J."/>
            <person name="Frisvad J.C."/>
            <person name="Nielsen K.F."/>
            <person name="Lyhne E.K."/>
            <person name="Kogle M.E."/>
            <person name="Kuo A."/>
            <person name="Riley R."/>
            <person name="Clum A."/>
            <person name="Nolan M."/>
            <person name="Lipzen A."/>
            <person name="Salamov A."/>
            <person name="Henrissat B."/>
            <person name="Wiebenga A."/>
            <person name="De vries R.P."/>
            <person name="Grigoriev I.V."/>
            <person name="Mortensen U.H."/>
            <person name="Andersen M.R."/>
            <person name="Baker S.E."/>
        </authorList>
    </citation>
    <scope>NUCLEOTIDE SEQUENCE [LARGE SCALE GENOMIC DNA]</scope>
    <source>
        <strain evidence="3 4">CBS 121593</strain>
    </source>
</reference>
<dbReference type="InterPro" id="IPR020843">
    <property type="entry name" value="ER"/>
</dbReference>
<dbReference type="SMART" id="SM00829">
    <property type="entry name" value="PKS_ER"/>
    <property type="match status" value="1"/>
</dbReference>
<dbReference type="Pfam" id="PF16884">
    <property type="entry name" value="ADH_N_2"/>
    <property type="match status" value="1"/>
</dbReference>
<dbReference type="Gene3D" id="3.90.180.10">
    <property type="entry name" value="Medium-chain alcohol dehydrogenases, catalytic domain"/>
    <property type="match status" value="1"/>
</dbReference>
<dbReference type="SUPFAM" id="SSF50129">
    <property type="entry name" value="GroES-like"/>
    <property type="match status" value="1"/>
</dbReference>
<sequence length="366" mass="39750">MTTDLHPNLSLTLTNIPTGLPIPNKDLTTLPSPISLTQPLSPNTLLAKTLYASLDPYMRGRMRPAHIPSYSPAYPLHAPITAYGLVQVLRSNHPLYSRGQILYCRVPVSEYSILDSELKWESIKVIPYTNTTTNTNDSNEIPLPHYLGILGMPGLTAYAGLYEIGRPQRGETIFISSAAGAVGSIVGQIAKREGLRVIGSCGGSEKVKYVLEELGFDACFDYRVEGVREALGRVAPEGVDVYFENVGGEVLEGVLEGMNVGGRVVVCGMISQYNLAPEDRYGIKNLGLVVTKRIHMQGFIVGDAGFGPKYEKERDEKVSAWLREGSIVAKEHITTGIENGPEALVGMLRGENLGKAILKIADPEPL</sequence>
<dbReference type="EMBL" id="KZ824438">
    <property type="protein sequence ID" value="RAL00944.1"/>
    <property type="molecule type" value="Genomic_DNA"/>
</dbReference>
<dbReference type="GO" id="GO:0016628">
    <property type="term" value="F:oxidoreductase activity, acting on the CH-CH group of donors, NAD or NADP as acceptor"/>
    <property type="evidence" value="ECO:0007669"/>
    <property type="project" value="InterPro"/>
</dbReference>
<dbReference type="InterPro" id="IPR036291">
    <property type="entry name" value="NAD(P)-bd_dom_sf"/>
</dbReference>
<dbReference type="Gene3D" id="3.40.50.720">
    <property type="entry name" value="NAD(P)-binding Rossmann-like Domain"/>
    <property type="match status" value="1"/>
</dbReference>
<dbReference type="GeneID" id="37221758"/>
<dbReference type="VEuPathDB" id="FungiDB:BO80DRAFT_382451"/>
<dbReference type="InterPro" id="IPR013149">
    <property type="entry name" value="ADH-like_C"/>
</dbReference>
<proteinExistence type="predicted"/>
<evidence type="ECO:0000313" key="4">
    <source>
        <dbReference type="Proteomes" id="UP000249402"/>
    </source>
</evidence>
<dbReference type="SUPFAM" id="SSF51735">
    <property type="entry name" value="NAD(P)-binding Rossmann-fold domains"/>
    <property type="match status" value="1"/>
</dbReference>
<dbReference type="InterPro" id="IPR045010">
    <property type="entry name" value="MDR_fam"/>
</dbReference>
<evidence type="ECO:0000313" key="3">
    <source>
        <dbReference type="EMBL" id="RAL00944.1"/>
    </source>
</evidence>
<gene>
    <name evidence="3" type="ORF">BO80DRAFT_382451</name>
</gene>
<keyword evidence="1" id="KW-0560">Oxidoreductase</keyword>
<dbReference type="FunFam" id="3.40.50.720:FF:000121">
    <property type="entry name" value="Prostaglandin reductase 2"/>
    <property type="match status" value="1"/>
</dbReference>
<keyword evidence="4" id="KW-1185">Reference proteome</keyword>
<protein>
    <submittedName>
        <fullName evidence="3">Oxidoreductase</fullName>
    </submittedName>
</protein>